<proteinExistence type="predicted"/>
<evidence type="ECO:0000256" key="1">
    <source>
        <dbReference type="ARBA" id="ARBA00022729"/>
    </source>
</evidence>
<dbReference type="Pfam" id="PF10531">
    <property type="entry name" value="SLBB"/>
    <property type="match status" value="4"/>
</dbReference>
<dbReference type="AlphaFoldDB" id="A0A1G9Y8N8"/>
<evidence type="ECO:0000259" key="5">
    <source>
        <dbReference type="Pfam" id="PF10531"/>
    </source>
</evidence>
<reference evidence="7" key="1">
    <citation type="submission" date="2016-10" db="EMBL/GenBank/DDBJ databases">
        <authorList>
            <person name="Varghese N."/>
            <person name="Submissions S."/>
        </authorList>
    </citation>
    <scope>NUCLEOTIDE SEQUENCE [LARGE SCALE GENOMIC DNA]</scope>
    <source>
        <strain evidence="7">DSM 24536</strain>
    </source>
</reference>
<evidence type="ECO:0000259" key="4">
    <source>
        <dbReference type="Pfam" id="PF02563"/>
    </source>
</evidence>
<gene>
    <name evidence="6" type="ORF">SAMN05421813_1368</name>
</gene>
<accession>A0A1G9Y8N8</accession>
<feature type="domain" description="Soluble ligand binding" evidence="5">
    <location>
        <begin position="398"/>
        <end position="437"/>
    </location>
</feature>
<dbReference type="STRING" id="990371.SAMN05421813_1368"/>
<dbReference type="EMBL" id="FNHH01000036">
    <property type="protein sequence ID" value="SDN04773.1"/>
    <property type="molecule type" value="Genomic_DNA"/>
</dbReference>
<dbReference type="Proteomes" id="UP000199226">
    <property type="component" value="Unassembled WGS sequence"/>
</dbReference>
<feature type="chain" id="PRO_5011529660" evidence="3">
    <location>
        <begin position="25"/>
        <end position="771"/>
    </location>
</feature>
<evidence type="ECO:0000313" key="7">
    <source>
        <dbReference type="Proteomes" id="UP000199226"/>
    </source>
</evidence>
<feature type="domain" description="Soluble ligand binding" evidence="5">
    <location>
        <begin position="232"/>
        <end position="279"/>
    </location>
</feature>
<feature type="domain" description="Soluble ligand binding" evidence="5">
    <location>
        <begin position="316"/>
        <end position="356"/>
    </location>
</feature>
<dbReference type="GO" id="GO:0015159">
    <property type="term" value="F:polysaccharide transmembrane transporter activity"/>
    <property type="evidence" value="ECO:0007669"/>
    <property type="project" value="InterPro"/>
</dbReference>
<feature type="domain" description="Soluble ligand binding" evidence="5">
    <location>
        <begin position="489"/>
        <end position="538"/>
    </location>
</feature>
<evidence type="ECO:0000256" key="3">
    <source>
        <dbReference type="SAM" id="SignalP"/>
    </source>
</evidence>
<keyword evidence="1 3" id="KW-0732">Signal</keyword>
<dbReference type="SUPFAM" id="SSF142984">
    <property type="entry name" value="Nqo1 middle domain-like"/>
    <property type="match status" value="1"/>
</dbReference>
<protein>
    <submittedName>
        <fullName evidence="6">Protein involved in polysaccharide export, contains SLBB domain of the beta-grasp fold</fullName>
    </submittedName>
</protein>
<feature type="transmembrane region" description="Helical" evidence="2">
    <location>
        <begin position="746"/>
        <end position="768"/>
    </location>
</feature>
<dbReference type="InterPro" id="IPR003715">
    <property type="entry name" value="Poly_export_N"/>
</dbReference>
<keyword evidence="7" id="KW-1185">Reference proteome</keyword>
<dbReference type="InterPro" id="IPR049712">
    <property type="entry name" value="Poly_export"/>
</dbReference>
<feature type="domain" description="Polysaccharide export protein N-terminal" evidence="4">
    <location>
        <begin position="147"/>
        <end position="224"/>
    </location>
</feature>
<dbReference type="Gene3D" id="3.10.560.10">
    <property type="entry name" value="Outer membrane lipoprotein wza domain like"/>
    <property type="match status" value="5"/>
</dbReference>
<organism evidence="6 7">
    <name type="scientific">Daejeonella rubra</name>
    <dbReference type="NCBI Taxonomy" id="990371"/>
    <lineage>
        <taxon>Bacteria</taxon>
        <taxon>Pseudomonadati</taxon>
        <taxon>Bacteroidota</taxon>
        <taxon>Sphingobacteriia</taxon>
        <taxon>Sphingobacteriales</taxon>
        <taxon>Sphingobacteriaceae</taxon>
        <taxon>Daejeonella</taxon>
    </lineage>
</organism>
<sequence>MRLRYIFFALLFSVLLIGSTTSSAQTVSVENMQNLKVSQLSDAYILSMIERMQASGISEEAGIQLLVQRGLPPSEVEELKRRINQIKSSGVNEGKGLTRRTPDSVRTIRDTINPVAPTPIKNPSRVYGFDYFNNSTITFEPDLRIASPQNYILGAGDEIVIMVTGVNETTTARKISPDGTVLIPNAGLVYLNGLSIEQATRAIRSKLVKIYPAISSGATQVTVNLGNVRSIRVTVIGEAKVPGTYTISSLASVFNALYLSKGPSLNGSLRNIELIRNGRVLKTIDFYSFLNKGLTTDNVGLRDQDVIRFPVYNKRVAIAGTVKRPATYELKDNETLNDLIEYAGGFSDNAYRAIAKVSQLGDRERNLRDVPASLFDRYVPLNADSVYFEAILNRFSNRVTINGAVYRPGSFELTPSLTLKQLIDKAEGLRDDAFLTRGYIKRTSPDLEKVVVTFDLGKIRSGAQSDILLAREDSVMILSTNDLREGKSITIDGYVRRPGFFSYRAGMTIQDAIAMAGGFSTAAASHRIEISRILKNESDIVANELVKTYTIELDSALNSRTANPFSIEPLDFIHVPRLVNYRAIGNVRVNGEVLFPGDYAIQKRDETANDIIVRAGGLTPAGSLEFTQVFRNGIRVEVDLASKTNRDSLIVMAGDSIVVPRKNLYVEVSGVVNTPQLLKYSRPGFKYYINAAGGVKENGSIKGSYIEYANGINRPVKRFLFFRTYPRVKPGSKIIVPVKKAPAFRIGFGEVSALASVLTALVGLAAILRIN</sequence>
<dbReference type="RefSeq" id="WP_090706843.1">
    <property type="nucleotide sequence ID" value="NZ_FNHH01000036.1"/>
</dbReference>
<name>A0A1G9Y8N8_9SPHI</name>
<keyword evidence="2" id="KW-1133">Transmembrane helix</keyword>
<feature type="signal peptide" evidence="3">
    <location>
        <begin position="1"/>
        <end position="24"/>
    </location>
</feature>
<dbReference type="PANTHER" id="PTHR33619">
    <property type="entry name" value="POLYSACCHARIDE EXPORT PROTEIN GFCE-RELATED"/>
    <property type="match status" value="1"/>
</dbReference>
<keyword evidence="2" id="KW-0472">Membrane</keyword>
<evidence type="ECO:0000256" key="2">
    <source>
        <dbReference type="SAM" id="Phobius"/>
    </source>
</evidence>
<dbReference type="PANTHER" id="PTHR33619:SF3">
    <property type="entry name" value="POLYSACCHARIDE EXPORT PROTEIN GFCE-RELATED"/>
    <property type="match status" value="1"/>
</dbReference>
<dbReference type="InterPro" id="IPR019554">
    <property type="entry name" value="Soluble_ligand-bd"/>
</dbReference>
<dbReference type="Pfam" id="PF02563">
    <property type="entry name" value="Poly_export"/>
    <property type="match status" value="1"/>
</dbReference>
<dbReference type="OrthoDB" id="9808948at2"/>
<keyword evidence="2" id="KW-0812">Transmembrane</keyword>
<evidence type="ECO:0000313" key="6">
    <source>
        <dbReference type="EMBL" id="SDN04773.1"/>
    </source>
</evidence>